<dbReference type="HOGENOM" id="CLU_3114442_0_0_9"/>
<organism evidence="2 3">
    <name type="scientific">Heyndrickxia coagulans 36D1</name>
    <dbReference type="NCBI Taxonomy" id="345219"/>
    <lineage>
        <taxon>Bacteria</taxon>
        <taxon>Bacillati</taxon>
        <taxon>Bacillota</taxon>
        <taxon>Bacilli</taxon>
        <taxon>Bacillales</taxon>
        <taxon>Bacillaceae</taxon>
        <taxon>Heyndrickxia</taxon>
    </lineage>
</organism>
<keyword evidence="1" id="KW-0472">Membrane</keyword>
<evidence type="ECO:0000256" key="1">
    <source>
        <dbReference type="SAM" id="Phobius"/>
    </source>
</evidence>
<sequence>MNINYEAFGQSAVCRVKRDLGFCIGANLTIFMVFAAGSKITMFRPFYRIK</sequence>
<dbReference type="AlphaFoldDB" id="G2TQF0"/>
<proteinExistence type="predicted"/>
<reference evidence="2 3" key="1">
    <citation type="journal article" date="2011" name="Stand. Genomic Sci.">
        <title>Complete Genome Sequence of a thermotolerant sporogenic lactic acid bacterium, Bacillus coagulans strain 36D1.</title>
        <authorList>
            <person name="Rhee M.S."/>
            <person name="Moritz B.E."/>
            <person name="Xie G."/>
            <person name="Glavina Del Rio T."/>
            <person name="Dalin E."/>
            <person name="Tice H."/>
            <person name="Bruce D."/>
            <person name="Goodwin L."/>
            <person name="Chertkov O."/>
            <person name="Brettin T."/>
            <person name="Han C."/>
            <person name="Detter C."/>
            <person name="Pitluck S."/>
            <person name="Land M.L."/>
            <person name="Patel M."/>
            <person name="Ou M."/>
            <person name="Harbrucker R."/>
            <person name="Ingram L.O."/>
            <person name="Shanmugam K.T."/>
        </authorList>
    </citation>
    <scope>NUCLEOTIDE SEQUENCE [LARGE SCALE GENOMIC DNA]</scope>
    <source>
        <strain evidence="2 3">36D1</strain>
    </source>
</reference>
<dbReference type="EMBL" id="CP003056">
    <property type="protein sequence ID" value="AEO99798.1"/>
    <property type="molecule type" value="Genomic_DNA"/>
</dbReference>
<name>G2TQF0_HEYCO</name>
<keyword evidence="1" id="KW-1133">Transmembrane helix</keyword>
<feature type="transmembrane region" description="Helical" evidence="1">
    <location>
        <begin position="20"/>
        <end position="40"/>
    </location>
</feature>
<evidence type="ECO:0000313" key="3">
    <source>
        <dbReference type="Proteomes" id="UP000009283"/>
    </source>
</evidence>
<evidence type="ECO:0000313" key="2">
    <source>
        <dbReference type="EMBL" id="AEO99798.1"/>
    </source>
</evidence>
<accession>G2TQF0</accession>
<keyword evidence="1" id="KW-0812">Transmembrane</keyword>
<dbReference type="KEGG" id="bag:Bcoa_0575"/>
<dbReference type="Proteomes" id="UP000009283">
    <property type="component" value="Chromosome"/>
</dbReference>
<protein>
    <submittedName>
        <fullName evidence="2">Uncharacterized protein</fullName>
    </submittedName>
</protein>
<gene>
    <name evidence="2" type="ORF">Bcoa_0575</name>
</gene>